<dbReference type="VEuPathDB" id="TriTrypDB:TM35_000342160"/>
<sequence length="633" mass="72457">MMNATNDSTSIFSDPIQEIVDSSSYEEPFDFISDSKIEEVTYTLEPSALGSDSLTQTPINEEEHLLGLEDVKAEEERQRNLKLLEEIINGSYISPFAVGGGISSEGKIPGRVSSRDEFFFPQRTYFTIEPVQIKSNTLETTLNRMTQSISQKEVNGTKKRPLPDSLPQQLNVPLALRCDFCQKFDSLCSCCHKKWIEILRKRRHALAFQSYCRLPEDMRRDLLFLTSAFGVGEFAAMQLDFDGENCLRWRSLFFPLEKSHAAILRDIFYMAGEVYALHVAFAYSRSDVVKVLLESPRSLLLKSEYRLDPLRLLQLPLSTELETVLNASDVYVNHLLAEKAKLVRSKEDWEMAETLYKELLNRKPDSEHAICGLAKMHFDRGNLEDCIKLCDSMISGNTIVDWNEISIDTIKTLREVALKRYHEYSHSVRGEGVLKACGCIILDRVCIPIRKLPFNILVDEILVFCDGEMLWNIFNCSRIPLLRQFTEKLAVLLPTPCIQQIFELESGFQEVYEKLFFRLSESVSNLMVTPVRPLGVSVIAMADFNMFLVRAHAAGVPMKTTKKDSFVLSIFRFGNKSTREDRQGSLSGSEVTLSKQFRIHRSNADESWRVKEIGEWELDHQTVEEVETRLVQR</sequence>
<accession>A0A1X0NLH6</accession>
<name>A0A1X0NLH6_9TRYP</name>
<keyword evidence="2" id="KW-1185">Reference proteome</keyword>
<proteinExistence type="predicted"/>
<gene>
    <name evidence="1" type="ORF">TM35_000342160</name>
</gene>
<dbReference type="Gene3D" id="1.25.40.10">
    <property type="entry name" value="Tetratricopeptide repeat domain"/>
    <property type="match status" value="1"/>
</dbReference>
<evidence type="ECO:0000313" key="2">
    <source>
        <dbReference type="Proteomes" id="UP000192257"/>
    </source>
</evidence>
<dbReference type="InterPro" id="IPR011990">
    <property type="entry name" value="TPR-like_helical_dom_sf"/>
</dbReference>
<dbReference type="AlphaFoldDB" id="A0A1X0NLH6"/>
<organism evidence="1 2">
    <name type="scientific">Trypanosoma theileri</name>
    <dbReference type="NCBI Taxonomy" id="67003"/>
    <lineage>
        <taxon>Eukaryota</taxon>
        <taxon>Discoba</taxon>
        <taxon>Euglenozoa</taxon>
        <taxon>Kinetoplastea</taxon>
        <taxon>Metakinetoplastina</taxon>
        <taxon>Trypanosomatida</taxon>
        <taxon>Trypanosomatidae</taxon>
        <taxon>Trypanosoma</taxon>
    </lineage>
</organism>
<dbReference type="SUPFAM" id="SSF48452">
    <property type="entry name" value="TPR-like"/>
    <property type="match status" value="1"/>
</dbReference>
<evidence type="ECO:0000313" key="1">
    <source>
        <dbReference type="EMBL" id="ORC85604.1"/>
    </source>
</evidence>
<dbReference type="EMBL" id="NBCO01000034">
    <property type="protein sequence ID" value="ORC85604.1"/>
    <property type="molecule type" value="Genomic_DNA"/>
</dbReference>
<dbReference type="Proteomes" id="UP000192257">
    <property type="component" value="Unassembled WGS sequence"/>
</dbReference>
<dbReference type="RefSeq" id="XP_028879670.1">
    <property type="nucleotide sequence ID" value="XM_029029114.1"/>
</dbReference>
<reference evidence="1 2" key="1">
    <citation type="submission" date="2017-03" db="EMBL/GenBank/DDBJ databases">
        <title>An alternative strategy for trypanosome survival in the mammalian bloodstream revealed through genome and transcriptome analysis of the ubiquitous bovine parasite Trypanosoma (Megatrypanum) theileri.</title>
        <authorList>
            <person name="Kelly S."/>
            <person name="Ivens A."/>
            <person name="Mott A."/>
            <person name="O'Neill E."/>
            <person name="Emms D."/>
            <person name="Macleod O."/>
            <person name="Voorheis P."/>
            <person name="Matthews J."/>
            <person name="Matthews K."/>
            <person name="Carrington M."/>
        </authorList>
    </citation>
    <scope>NUCLEOTIDE SEQUENCE [LARGE SCALE GENOMIC DNA]</scope>
    <source>
        <strain evidence="1">Edinburgh</strain>
    </source>
</reference>
<protein>
    <submittedName>
        <fullName evidence="1">Uncharacterized protein</fullName>
    </submittedName>
</protein>
<comment type="caution">
    <text evidence="1">The sequence shown here is derived from an EMBL/GenBank/DDBJ whole genome shotgun (WGS) entry which is preliminary data.</text>
</comment>
<dbReference type="GeneID" id="39988894"/>
<dbReference type="OrthoDB" id="239350at2759"/>